<dbReference type="GO" id="GO:0016020">
    <property type="term" value="C:membrane"/>
    <property type="evidence" value="ECO:0007669"/>
    <property type="project" value="TreeGrafter"/>
</dbReference>
<keyword evidence="2" id="KW-1133">Transmembrane helix</keyword>
<dbReference type="Pfam" id="PF01757">
    <property type="entry name" value="Acyl_transf_3"/>
    <property type="match status" value="1"/>
</dbReference>
<feature type="transmembrane region" description="Helical" evidence="2">
    <location>
        <begin position="370"/>
        <end position="391"/>
    </location>
</feature>
<dbReference type="InterPro" id="IPR002656">
    <property type="entry name" value="Acyl_transf_3_dom"/>
</dbReference>
<dbReference type="InterPro" id="IPR050879">
    <property type="entry name" value="Acyltransferase_3"/>
</dbReference>
<protein>
    <recommendedName>
        <fullName evidence="3">Acyltransferase 3 domain-containing protein</fullName>
    </recommendedName>
</protein>
<dbReference type="EMBL" id="BSSA01000056">
    <property type="protein sequence ID" value="GLW75353.1"/>
    <property type="molecule type" value="Genomic_DNA"/>
</dbReference>
<dbReference type="AlphaFoldDB" id="A0A9W6QIC2"/>
<proteinExistence type="predicted"/>
<feature type="domain" description="Acyltransferase 3" evidence="3">
    <location>
        <begin position="26"/>
        <end position="350"/>
    </location>
</feature>
<gene>
    <name evidence="4" type="ORF">Kpho02_76500</name>
</gene>
<keyword evidence="2" id="KW-0812">Transmembrane</keyword>
<evidence type="ECO:0000313" key="4">
    <source>
        <dbReference type="EMBL" id="GLW75353.1"/>
    </source>
</evidence>
<reference evidence="4" key="1">
    <citation type="submission" date="2023-02" db="EMBL/GenBank/DDBJ databases">
        <title>Kitasatospora phosalacinea NBRC 14627.</title>
        <authorList>
            <person name="Ichikawa N."/>
            <person name="Sato H."/>
            <person name="Tonouchi N."/>
        </authorList>
    </citation>
    <scope>NUCLEOTIDE SEQUENCE</scope>
    <source>
        <strain evidence="4">NBRC 14627</strain>
    </source>
</reference>
<organism evidence="4 5">
    <name type="scientific">Kitasatospora phosalacinea</name>
    <dbReference type="NCBI Taxonomy" id="2065"/>
    <lineage>
        <taxon>Bacteria</taxon>
        <taxon>Bacillati</taxon>
        <taxon>Actinomycetota</taxon>
        <taxon>Actinomycetes</taxon>
        <taxon>Kitasatosporales</taxon>
        <taxon>Streptomycetaceae</taxon>
        <taxon>Kitasatospora</taxon>
    </lineage>
</organism>
<feature type="transmembrane region" description="Helical" evidence="2">
    <location>
        <begin position="266"/>
        <end position="284"/>
    </location>
</feature>
<feature type="transmembrane region" description="Helical" evidence="2">
    <location>
        <begin position="304"/>
        <end position="326"/>
    </location>
</feature>
<sequence length="393" mass="43110">MLNQHTEAGRKPSTSPQSDRAGFRPDIQALRALAVAAVVVNHLWPTRLTGGYVGVDIFFVISGYLISAHLVREIDRTGRINVLGFYARRARRLLPAAQLVLVAVVVAAFFLIPRVRWAPLVHEVIASVFYWENWSLTTEFWPNPVNFYKLTAVTHYWTLSVEEQFYLCWPFFLLLLFKLKKPWARFAGLAAVGVASLVLCVHLTTIAPGPVYFVTPIRIWEFAIGTAIAMLHQRLVLPRPVAEAASLLGLAAILGSAVFFTATTEFPGAIALIPALGTALFIVAGTRPGRQWHTFLTSSAPVQFLGDISYSLYLWHFPIVVLVPFALSTHQLSNATLGGIAVASLLLAFLSKRLIEDPVRRSPRLVGSTALTFAAALAGTVVVCLTATLLLRS</sequence>
<dbReference type="Proteomes" id="UP001165041">
    <property type="component" value="Unassembled WGS sequence"/>
</dbReference>
<dbReference type="PANTHER" id="PTHR23028">
    <property type="entry name" value="ACETYLTRANSFERASE"/>
    <property type="match status" value="1"/>
</dbReference>
<dbReference type="GO" id="GO:0016747">
    <property type="term" value="F:acyltransferase activity, transferring groups other than amino-acyl groups"/>
    <property type="evidence" value="ECO:0007669"/>
    <property type="project" value="InterPro"/>
</dbReference>
<feature type="transmembrane region" description="Helical" evidence="2">
    <location>
        <begin position="92"/>
        <end position="112"/>
    </location>
</feature>
<feature type="transmembrane region" description="Helical" evidence="2">
    <location>
        <begin position="241"/>
        <end position="260"/>
    </location>
</feature>
<feature type="region of interest" description="Disordered" evidence="1">
    <location>
        <begin position="1"/>
        <end position="22"/>
    </location>
</feature>
<name>A0A9W6QIC2_9ACTN</name>
<feature type="compositionally biased region" description="Polar residues" evidence="1">
    <location>
        <begin position="1"/>
        <end position="18"/>
    </location>
</feature>
<evidence type="ECO:0000256" key="1">
    <source>
        <dbReference type="SAM" id="MobiDB-lite"/>
    </source>
</evidence>
<feature type="transmembrane region" description="Helical" evidence="2">
    <location>
        <begin position="186"/>
        <end position="205"/>
    </location>
</feature>
<keyword evidence="2" id="KW-0472">Membrane</keyword>
<accession>A0A9W6QIC2</accession>
<dbReference type="RefSeq" id="WP_285740883.1">
    <property type="nucleotide sequence ID" value="NZ_BSSA01000056.1"/>
</dbReference>
<evidence type="ECO:0000256" key="2">
    <source>
        <dbReference type="SAM" id="Phobius"/>
    </source>
</evidence>
<dbReference type="GO" id="GO:0009103">
    <property type="term" value="P:lipopolysaccharide biosynthetic process"/>
    <property type="evidence" value="ECO:0007669"/>
    <property type="project" value="TreeGrafter"/>
</dbReference>
<comment type="caution">
    <text evidence="4">The sequence shown here is derived from an EMBL/GenBank/DDBJ whole genome shotgun (WGS) entry which is preliminary data.</text>
</comment>
<feature type="transmembrane region" description="Helical" evidence="2">
    <location>
        <begin position="50"/>
        <end position="71"/>
    </location>
</feature>
<feature type="transmembrane region" description="Helical" evidence="2">
    <location>
        <begin position="164"/>
        <end position="179"/>
    </location>
</feature>
<feature type="transmembrane region" description="Helical" evidence="2">
    <location>
        <begin position="332"/>
        <end position="350"/>
    </location>
</feature>
<dbReference type="PANTHER" id="PTHR23028:SF53">
    <property type="entry name" value="ACYL_TRANSF_3 DOMAIN-CONTAINING PROTEIN"/>
    <property type="match status" value="1"/>
</dbReference>
<evidence type="ECO:0000313" key="5">
    <source>
        <dbReference type="Proteomes" id="UP001165041"/>
    </source>
</evidence>
<evidence type="ECO:0000259" key="3">
    <source>
        <dbReference type="Pfam" id="PF01757"/>
    </source>
</evidence>